<sequence>MNRRFSSLLIVAIFGVMFLFGGCSSKSTESSTSKSEKIIVTDLVGRQVTLKSKANKIVAIGAGSLRLYCYINGSKNLVGVEQIEKGSPIGKPYMMANTDIAKLTVIGQGGPNNSPDAEKILSVKPDVIFTTYSTDKSSADKLQSKTNIPVVVLSYGKESTFDSDVYNSLEIIGKVTGNENRSKEVVDYMKNCKNDLDKRTKDISESEKPSTYIGAVSMKGAHGIESTQGNYSLLKAVHGKNVVDEVGKTGSIMIDKEKLLKWNPDKIFIDEGGLQVVKDDYKKNQSYYNNLSAFKNGEVYSQMPYNFYTTNIETAMADAYYLGKVLYPEKFKDIDTQKKADEIYKLLLGKELYSQMADNFGGFKKIILK</sequence>
<gene>
    <name evidence="3" type="ORF">CSCA_0543</name>
</gene>
<dbReference type="EMBL" id="CP009933">
    <property type="protein sequence ID" value="AKA67668.1"/>
    <property type="molecule type" value="Genomic_DNA"/>
</dbReference>
<feature type="domain" description="Fe/B12 periplasmic-binding" evidence="2">
    <location>
        <begin position="56"/>
        <end position="330"/>
    </location>
</feature>
<dbReference type="InterPro" id="IPR002491">
    <property type="entry name" value="ABC_transptr_periplasmic_BD"/>
</dbReference>
<evidence type="ECO:0000313" key="3">
    <source>
        <dbReference type="EMBL" id="AKA67668.1"/>
    </source>
</evidence>
<name>A0A0E3JX14_CLOSL</name>
<reference evidence="3 4" key="1">
    <citation type="journal article" date="2015" name="J. Biotechnol.">
        <title>Complete genome sequence of a malodorant-producing acetogen, Clostridium scatologenes ATCC 25775(T).</title>
        <authorList>
            <person name="Zhu Z."/>
            <person name="Guo T."/>
            <person name="Zheng H."/>
            <person name="Song T."/>
            <person name="Ouyang P."/>
            <person name="Xie J."/>
        </authorList>
    </citation>
    <scope>NUCLEOTIDE SEQUENCE [LARGE SCALE GENOMIC DNA]</scope>
    <source>
        <strain evidence="3 4">ATCC 25775</strain>
    </source>
</reference>
<dbReference type="PANTHER" id="PTHR30535">
    <property type="entry name" value="VITAMIN B12-BINDING PROTEIN"/>
    <property type="match status" value="1"/>
</dbReference>
<organism evidence="3 4">
    <name type="scientific">Clostridium scatologenes</name>
    <dbReference type="NCBI Taxonomy" id="1548"/>
    <lineage>
        <taxon>Bacteria</taxon>
        <taxon>Bacillati</taxon>
        <taxon>Bacillota</taxon>
        <taxon>Clostridia</taxon>
        <taxon>Eubacteriales</taxon>
        <taxon>Clostridiaceae</taxon>
        <taxon>Clostridium</taxon>
    </lineage>
</organism>
<proteinExistence type="inferred from homology"/>
<dbReference type="CDD" id="cd01147">
    <property type="entry name" value="HemV-2"/>
    <property type="match status" value="1"/>
</dbReference>
<dbReference type="STRING" id="1548.CSCA_0543"/>
<evidence type="ECO:0000313" key="4">
    <source>
        <dbReference type="Proteomes" id="UP000033115"/>
    </source>
</evidence>
<dbReference type="PROSITE" id="PS50983">
    <property type="entry name" value="FE_B12_PBP"/>
    <property type="match status" value="1"/>
</dbReference>
<dbReference type="PROSITE" id="PS51257">
    <property type="entry name" value="PROKAR_LIPOPROTEIN"/>
    <property type="match status" value="1"/>
</dbReference>
<dbReference type="PANTHER" id="PTHR30535:SF34">
    <property type="entry name" value="MOLYBDATE-BINDING PROTEIN MOLA"/>
    <property type="match status" value="1"/>
</dbReference>
<protein>
    <submittedName>
        <fullName evidence="3">Metal ion (Fe 3+) ABC transporter ATPase</fullName>
    </submittedName>
</protein>
<accession>A0A0E3JX14</accession>
<comment type="similarity">
    <text evidence="1">Belongs to the bacterial solute-binding protein 8 family.</text>
</comment>
<dbReference type="InterPro" id="IPR050902">
    <property type="entry name" value="ABC_Transporter_SBP"/>
</dbReference>
<dbReference type="AlphaFoldDB" id="A0A0E3JX14"/>
<dbReference type="Pfam" id="PF01497">
    <property type="entry name" value="Peripla_BP_2"/>
    <property type="match status" value="1"/>
</dbReference>
<evidence type="ECO:0000256" key="1">
    <source>
        <dbReference type="ARBA" id="ARBA00008814"/>
    </source>
</evidence>
<dbReference type="SUPFAM" id="SSF53807">
    <property type="entry name" value="Helical backbone' metal receptor"/>
    <property type="match status" value="1"/>
</dbReference>
<dbReference type="Gene3D" id="3.40.50.1980">
    <property type="entry name" value="Nitrogenase molybdenum iron protein domain"/>
    <property type="match status" value="2"/>
</dbReference>
<dbReference type="HOGENOM" id="CLU_038034_13_1_9"/>
<evidence type="ECO:0000259" key="2">
    <source>
        <dbReference type="PROSITE" id="PS50983"/>
    </source>
</evidence>
<dbReference type="Proteomes" id="UP000033115">
    <property type="component" value="Chromosome"/>
</dbReference>
<dbReference type="KEGG" id="csq:CSCA_0543"/>
<keyword evidence="4" id="KW-1185">Reference proteome</keyword>